<feature type="transmembrane region" description="Helical" evidence="1">
    <location>
        <begin position="12"/>
        <end position="31"/>
    </location>
</feature>
<dbReference type="EMBL" id="JBHTMY010000002">
    <property type="protein sequence ID" value="MFD1314988.1"/>
    <property type="molecule type" value="Genomic_DNA"/>
</dbReference>
<sequence length="245" mass="28381">MNKFLTIINYRTAIALTIALFMLFFSFTYNISYNIDLTLLSIAIIFPLVFNIRGSFRRREKALEHLSQFRGALKTISYYFQSATKLSEIEKTEIASKLKQVSDSFVSHLGNNDYNTTVVDEKIDQISAYTISKDTLISRGLKDKIFRMLNSLHEAIENVHAIHVHRTPVSLKAYCEYFIYAFPIIYVPAIIYKVGLDSPKWITVLVVLFSQFILISLYNIQDDLEYPFDNIGLDDINLNQFKLDR</sequence>
<feature type="transmembrane region" description="Helical" evidence="1">
    <location>
        <begin position="201"/>
        <end position="220"/>
    </location>
</feature>
<dbReference type="RefSeq" id="WP_377176912.1">
    <property type="nucleotide sequence ID" value="NZ_JBHTMY010000002.1"/>
</dbReference>
<feature type="transmembrane region" description="Helical" evidence="1">
    <location>
        <begin position="177"/>
        <end position="195"/>
    </location>
</feature>
<evidence type="ECO:0000313" key="2">
    <source>
        <dbReference type="EMBL" id="MFD1314988.1"/>
    </source>
</evidence>
<reference evidence="3" key="1">
    <citation type="journal article" date="2019" name="Int. J. Syst. Evol. Microbiol.">
        <title>The Global Catalogue of Microorganisms (GCM) 10K type strain sequencing project: providing services to taxonomists for standard genome sequencing and annotation.</title>
        <authorList>
            <consortium name="The Broad Institute Genomics Platform"/>
            <consortium name="The Broad Institute Genome Sequencing Center for Infectious Disease"/>
            <person name="Wu L."/>
            <person name="Ma J."/>
        </authorList>
    </citation>
    <scope>NUCLEOTIDE SEQUENCE [LARGE SCALE GENOMIC DNA]</scope>
    <source>
        <strain evidence="3">CCUG 61485</strain>
    </source>
</reference>
<accession>A0ABW3Y0J0</accession>
<feature type="transmembrane region" description="Helical" evidence="1">
    <location>
        <begin position="37"/>
        <end position="56"/>
    </location>
</feature>
<evidence type="ECO:0000256" key="1">
    <source>
        <dbReference type="SAM" id="Phobius"/>
    </source>
</evidence>
<evidence type="ECO:0000313" key="3">
    <source>
        <dbReference type="Proteomes" id="UP001597201"/>
    </source>
</evidence>
<proteinExistence type="predicted"/>
<organism evidence="2 3">
    <name type="scientific">Namhaeicola litoreus</name>
    <dbReference type="NCBI Taxonomy" id="1052145"/>
    <lineage>
        <taxon>Bacteria</taxon>
        <taxon>Pseudomonadati</taxon>
        <taxon>Bacteroidota</taxon>
        <taxon>Flavobacteriia</taxon>
        <taxon>Flavobacteriales</taxon>
        <taxon>Flavobacteriaceae</taxon>
        <taxon>Namhaeicola</taxon>
    </lineage>
</organism>
<protein>
    <recommendedName>
        <fullName evidence="4">Bestrophin, RFP-TM, chloride channel</fullName>
    </recommendedName>
</protein>
<keyword evidence="3" id="KW-1185">Reference proteome</keyword>
<gene>
    <name evidence="2" type="ORF">ACFQ39_05125</name>
</gene>
<name>A0ABW3Y0J0_9FLAO</name>
<keyword evidence="1" id="KW-1133">Transmembrane helix</keyword>
<evidence type="ECO:0008006" key="4">
    <source>
        <dbReference type="Google" id="ProtNLM"/>
    </source>
</evidence>
<keyword evidence="1" id="KW-0812">Transmembrane</keyword>
<dbReference type="PANTHER" id="PTHR36970">
    <property type="entry name" value="UNNAMED PRODUCT"/>
    <property type="match status" value="1"/>
</dbReference>
<dbReference type="Proteomes" id="UP001597201">
    <property type="component" value="Unassembled WGS sequence"/>
</dbReference>
<keyword evidence="1" id="KW-0472">Membrane</keyword>
<comment type="caution">
    <text evidence="2">The sequence shown here is derived from an EMBL/GenBank/DDBJ whole genome shotgun (WGS) entry which is preliminary data.</text>
</comment>
<dbReference type="PANTHER" id="PTHR36970:SF1">
    <property type="entry name" value="BESTROPHIN HOMOLOG"/>
    <property type="match status" value="1"/>
</dbReference>